<dbReference type="InterPro" id="IPR050410">
    <property type="entry name" value="CCR4/nocturin_mRNA_transcr"/>
</dbReference>
<organism evidence="24 25">
    <name type="scientific">Ramazzottius varieornatus</name>
    <name type="common">Water bear</name>
    <name type="synonym">Tardigrade</name>
    <dbReference type="NCBI Taxonomy" id="947166"/>
    <lineage>
        <taxon>Eukaryota</taxon>
        <taxon>Metazoa</taxon>
        <taxon>Ecdysozoa</taxon>
        <taxon>Tardigrada</taxon>
        <taxon>Eutardigrada</taxon>
        <taxon>Parachela</taxon>
        <taxon>Hypsibioidea</taxon>
        <taxon>Ramazzottiidae</taxon>
        <taxon>Ramazzottius</taxon>
    </lineage>
</organism>
<evidence type="ECO:0000256" key="15">
    <source>
        <dbReference type="ARBA" id="ARBA00022884"/>
    </source>
</evidence>
<comment type="subcellular location">
    <subcellularLocation>
        <location evidence="4">Cytoplasm</location>
    </subcellularLocation>
    <subcellularLocation>
        <location evidence="3">Nucleus</location>
    </subcellularLocation>
</comment>
<dbReference type="SUPFAM" id="SSF56219">
    <property type="entry name" value="DNase I-like"/>
    <property type="match status" value="1"/>
</dbReference>
<keyword evidence="10" id="KW-0479">Metal-binding</keyword>
<dbReference type="CDD" id="cd09097">
    <property type="entry name" value="Deadenylase_CCR4"/>
    <property type="match status" value="1"/>
</dbReference>
<sequence length="663" mass="75141">MYAAYEYHHNTNLSLQHDHNQQLSSSSEIEAEIYNAAPVGNDSNARSSRGNENSRHRSQGHNGSASRRNAPSQSHTPSAEERARAGVGSNGVVSWDVLEITGGVRNMSRSLFAMTHLGALYMANNQISRIPAGIARLRNLTILDLSNNRLRVLPPEIGVLLQLKHLYLQQNFLRTLPFEIGRLYKLSTLALDGNPLLNEIFEVYQEYGLEKFLVFLLEQLNFDSPPPPNRTMVTSSEDSTFSPYHEGRLRITVLCYNVLCGQYCSRAQYGYCPQWALEWDYRRKGIMTEINRHNSDLICLQEVETEQYYSFFVPKLRQHGIEGCFVPKSRAKTMHNLERSHVDGCAIFYNTAKFEFIEDYSIEFSHLAMSYAHSDGCVSEASENMLNRVMPKDNVGLVALLRIKNSSGPSTDHPAENGTEENGEKKTQDQYILVVNVHVHWDPEYCDVKLIQCIMLSSRLRDIANNVSKRYYGLTTPDPTKVPIIFTGDMNSLPDSGVLEFFLKGEIPYTHKDFRGIQYKPCIARYSAVDKDLDYISHGLQMGNPYQNVPLHHTNYTLDFKGVIDYILYSRAHFNCLGVLNALSKDWLEDSRIVGFPHPHIPSDHIPIVAEFELVSGSKVTSTTRTNDQQCTPERNHGFSGFRNGFDIIRSPSKTVVQNGQAH</sequence>
<gene>
    <name evidence="24" type="primary">RvY_07057-1</name>
    <name evidence="24" type="synonym">RvY_07057.1</name>
    <name evidence="24" type="ORF">RvY_07057</name>
</gene>
<dbReference type="SMART" id="SM00369">
    <property type="entry name" value="LRR_TYP"/>
    <property type="match status" value="3"/>
</dbReference>
<feature type="compositionally biased region" description="Polar residues" evidence="22">
    <location>
        <begin position="41"/>
        <end position="51"/>
    </location>
</feature>
<evidence type="ECO:0000256" key="5">
    <source>
        <dbReference type="ARBA" id="ARBA00010774"/>
    </source>
</evidence>
<evidence type="ECO:0000256" key="20">
    <source>
        <dbReference type="ARBA" id="ARBA00031469"/>
    </source>
</evidence>
<dbReference type="SUPFAM" id="SSF52075">
    <property type="entry name" value="Outer arm dynein light chain 1"/>
    <property type="match status" value="1"/>
</dbReference>
<evidence type="ECO:0000256" key="21">
    <source>
        <dbReference type="ARBA" id="ARBA00033317"/>
    </source>
</evidence>
<evidence type="ECO:0000256" key="22">
    <source>
        <dbReference type="SAM" id="MobiDB-lite"/>
    </source>
</evidence>
<dbReference type="STRING" id="947166.A0A1D1V0R3"/>
<comment type="cofactor">
    <cofactor evidence="2">
        <name>Mg(2+)</name>
        <dbReference type="ChEBI" id="CHEBI:18420"/>
    </cofactor>
</comment>
<evidence type="ECO:0000256" key="19">
    <source>
        <dbReference type="ARBA" id="ARBA00030493"/>
    </source>
</evidence>
<evidence type="ECO:0000256" key="13">
    <source>
        <dbReference type="ARBA" id="ARBA00022839"/>
    </source>
</evidence>
<dbReference type="GO" id="GO:0005737">
    <property type="term" value="C:cytoplasm"/>
    <property type="evidence" value="ECO:0007669"/>
    <property type="project" value="UniProtKB-SubCell"/>
</dbReference>
<evidence type="ECO:0000256" key="8">
    <source>
        <dbReference type="ARBA" id="ARBA00022614"/>
    </source>
</evidence>
<evidence type="ECO:0000256" key="14">
    <source>
        <dbReference type="ARBA" id="ARBA00022842"/>
    </source>
</evidence>
<keyword evidence="11" id="KW-0677">Repeat</keyword>
<keyword evidence="7" id="KW-0963">Cytoplasm</keyword>
<keyword evidence="9" id="KW-0540">Nuclease</keyword>
<dbReference type="EMBL" id="BDGG01000003">
    <property type="protein sequence ID" value="GAU95439.1"/>
    <property type="molecule type" value="Genomic_DNA"/>
</dbReference>
<comment type="caution">
    <text evidence="24">The sequence shown here is derived from an EMBL/GenBank/DDBJ whole genome shotgun (WGS) entry which is preliminary data.</text>
</comment>
<evidence type="ECO:0000256" key="6">
    <source>
        <dbReference type="ARBA" id="ARBA00012161"/>
    </source>
</evidence>
<dbReference type="EC" id="3.1.13.4" evidence="6"/>
<keyword evidence="8" id="KW-0433">Leucine-rich repeat</keyword>
<comment type="catalytic activity">
    <reaction evidence="1">
        <text>Exonucleolytic cleavage of poly(A) to 5'-AMP.</text>
        <dbReference type="EC" id="3.1.13.4"/>
    </reaction>
</comment>
<protein>
    <recommendedName>
        <fullName evidence="6">poly(A)-specific ribonuclease</fullName>
        <ecNumber evidence="6">3.1.13.4</ecNumber>
    </recommendedName>
    <alternativeName>
        <fullName evidence="19">Carbon catabolite repressor protein 4</fullName>
    </alternativeName>
    <alternativeName>
        <fullName evidence="20">Cytoplasmic deadenylase</fullName>
    </alternativeName>
    <alternativeName>
        <fullName evidence="21">Glucose-repressible alcohol dehydrogenase transcriptional effector</fullName>
    </alternativeName>
</protein>
<keyword evidence="14" id="KW-0460">Magnesium</keyword>
<dbReference type="GO" id="GO:0046872">
    <property type="term" value="F:metal ion binding"/>
    <property type="evidence" value="ECO:0007669"/>
    <property type="project" value="UniProtKB-KW"/>
</dbReference>
<reference evidence="24 25" key="1">
    <citation type="journal article" date="2016" name="Nat. Commun.">
        <title>Extremotolerant tardigrade genome and improved radiotolerance of human cultured cells by tardigrade-unique protein.</title>
        <authorList>
            <person name="Hashimoto T."/>
            <person name="Horikawa D.D."/>
            <person name="Saito Y."/>
            <person name="Kuwahara H."/>
            <person name="Kozuka-Hata H."/>
            <person name="Shin-I T."/>
            <person name="Minakuchi Y."/>
            <person name="Ohishi K."/>
            <person name="Motoyama A."/>
            <person name="Aizu T."/>
            <person name="Enomoto A."/>
            <person name="Kondo K."/>
            <person name="Tanaka S."/>
            <person name="Hara Y."/>
            <person name="Koshikawa S."/>
            <person name="Sagara H."/>
            <person name="Miura T."/>
            <person name="Yokobori S."/>
            <person name="Miyagawa K."/>
            <person name="Suzuki Y."/>
            <person name="Kubo T."/>
            <person name="Oyama M."/>
            <person name="Kohara Y."/>
            <person name="Fujiyama A."/>
            <person name="Arakawa K."/>
            <person name="Katayama T."/>
            <person name="Toyoda A."/>
            <person name="Kunieda T."/>
        </authorList>
    </citation>
    <scope>NUCLEOTIDE SEQUENCE [LARGE SCALE GENOMIC DNA]</scope>
    <source>
        <strain evidence="24 25">YOKOZUNA-1</strain>
    </source>
</reference>
<evidence type="ECO:0000313" key="24">
    <source>
        <dbReference type="EMBL" id="GAU95439.1"/>
    </source>
</evidence>
<dbReference type="GO" id="GO:0003723">
    <property type="term" value="F:RNA binding"/>
    <property type="evidence" value="ECO:0007669"/>
    <property type="project" value="UniProtKB-KW"/>
</dbReference>
<evidence type="ECO:0000256" key="1">
    <source>
        <dbReference type="ARBA" id="ARBA00001663"/>
    </source>
</evidence>
<keyword evidence="18" id="KW-0539">Nucleus</keyword>
<dbReference type="InterPro" id="IPR001611">
    <property type="entry name" value="Leu-rich_rpt"/>
</dbReference>
<feature type="region of interest" description="Disordered" evidence="22">
    <location>
        <begin position="405"/>
        <end position="425"/>
    </location>
</feature>
<evidence type="ECO:0000256" key="2">
    <source>
        <dbReference type="ARBA" id="ARBA00001946"/>
    </source>
</evidence>
<dbReference type="PANTHER" id="PTHR12121:SF100">
    <property type="entry name" value="POLY(A)-SPECIFIC RIBONUCLEASE"/>
    <property type="match status" value="1"/>
</dbReference>
<evidence type="ECO:0000256" key="11">
    <source>
        <dbReference type="ARBA" id="ARBA00022737"/>
    </source>
</evidence>
<dbReference type="PROSITE" id="PS51450">
    <property type="entry name" value="LRR"/>
    <property type="match status" value="1"/>
</dbReference>
<dbReference type="GO" id="GO:0005634">
    <property type="term" value="C:nucleus"/>
    <property type="evidence" value="ECO:0007669"/>
    <property type="project" value="UniProtKB-SubCell"/>
</dbReference>
<keyword evidence="15" id="KW-0694">RNA-binding</keyword>
<name>A0A1D1V0R3_RAMVA</name>
<evidence type="ECO:0000313" key="25">
    <source>
        <dbReference type="Proteomes" id="UP000186922"/>
    </source>
</evidence>
<dbReference type="OrthoDB" id="428734at2759"/>
<evidence type="ECO:0000259" key="23">
    <source>
        <dbReference type="Pfam" id="PF03372"/>
    </source>
</evidence>
<comment type="similarity">
    <text evidence="5">Belongs to the CCR4/nocturin family.</text>
</comment>
<dbReference type="InterPro" id="IPR005135">
    <property type="entry name" value="Endo/exonuclease/phosphatase"/>
</dbReference>
<proteinExistence type="inferred from homology"/>
<evidence type="ECO:0000256" key="12">
    <source>
        <dbReference type="ARBA" id="ARBA00022801"/>
    </source>
</evidence>
<keyword evidence="17" id="KW-0804">Transcription</keyword>
<evidence type="ECO:0000256" key="18">
    <source>
        <dbReference type="ARBA" id="ARBA00023242"/>
    </source>
</evidence>
<evidence type="ECO:0000256" key="10">
    <source>
        <dbReference type="ARBA" id="ARBA00022723"/>
    </source>
</evidence>
<keyword evidence="13" id="KW-0269">Exonuclease</keyword>
<keyword evidence="16" id="KW-0805">Transcription regulation</keyword>
<dbReference type="Pfam" id="PF13855">
    <property type="entry name" value="LRR_8"/>
    <property type="match status" value="1"/>
</dbReference>
<keyword evidence="25" id="KW-1185">Reference proteome</keyword>
<evidence type="ECO:0000256" key="3">
    <source>
        <dbReference type="ARBA" id="ARBA00004123"/>
    </source>
</evidence>
<dbReference type="Gene3D" id="3.80.10.10">
    <property type="entry name" value="Ribonuclease Inhibitor"/>
    <property type="match status" value="1"/>
</dbReference>
<dbReference type="GO" id="GO:0004535">
    <property type="term" value="F:poly(A)-specific ribonuclease activity"/>
    <property type="evidence" value="ECO:0007669"/>
    <property type="project" value="UniProtKB-EC"/>
</dbReference>
<evidence type="ECO:0000256" key="16">
    <source>
        <dbReference type="ARBA" id="ARBA00023015"/>
    </source>
</evidence>
<dbReference type="InterPro" id="IPR032675">
    <property type="entry name" value="LRR_dom_sf"/>
</dbReference>
<dbReference type="InterPro" id="IPR003591">
    <property type="entry name" value="Leu-rich_rpt_typical-subtyp"/>
</dbReference>
<evidence type="ECO:0000256" key="7">
    <source>
        <dbReference type="ARBA" id="ARBA00022490"/>
    </source>
</evidence>
<keyword evidence="12" id="KW-0378">Hydrolase</keyword>
<feature type="domain" description="Endonuclease/exonuclease/phosphatase" evidence="23">
    <location>
        <begin position="256"/>
        <end position="605"/>
    </location>
</feature>
<dbReference type="Pfam" id="PF03372">
    <property type="entry name" value="Exo_endo_phos"/>
    <property type="match status" value="1"/>
</dbReference>
<evidence type="ECO:0000256" key="9">
    <source>
        <dbReference type="ARBA" id="ARBA00022722"/>
    </source>
</evidence>
<accession>A0A1D1V0R3</accession>
<dbReference type="Gene3D" id="3.60.10.10">
    <property type="entry name" value="Endonuclease/exonuclease/phosphatase"/>
    <property type="match status" value="1"/>
</dbReference>
<dbReference type="FunFam" id="3.60.10.10:FF:000002">
    <property type="entry name" value="CCR4-NOT transcription complex subunit 6 like"/>
    <property type="match status" value="1"/>
</dbReference>
<dbReference type="InterPro" id="IPR036691">
    <property type="entry name" value="Endo/exonu/phosph_ase_sf"/>
</dbReference>
<evidence type="ECO:0000256" key="17">
    <source>
        <dbReference type="ARBA" id="ARBA00023163"/>
    </source>
</evidence>
<feature type="region of interest" description="Disordered" evidence="22">
    <location>
        <begin position="35"/>
        <end position="86"/>
    </location>
</feature>
<evidence type="ECO:0000256" key="4">
    <source>
        <dbReference type="ARBA" id="ARBA00004496"/>
    </source>
</evidence>
<dbReference type="PANTHER" id="PTHR12121">
    <property type="entry name" value="CARBON CATABOLITE REPRESSOR PROTEIN 4"/>
    <property type="match status" value="1"/>
</dbReference>
<dbReference type="Proteomes" id="UP000186922">
    <property type="component" value="Unassembled WGS sequence"/>
</dbReference>
<feature type="compositionally biased region" description="Polar residues" evidence="22">
    <location>
        <begin position="60"/>
        <end position="77"/>
    </location>
</feature>
<dbReference type="AlphaFoldDB" id="A0A1D1V0R3"/>